<dbReference type="Gene3D" id="1.10.150.280">
    <property type="entry name" value="AF1531-like domain"/>
    <property type="match status" value="1"/>
</dbReference>
<dbReference type="RefSeq" id="WP_008718119.1">
    <property type="nucleotide sequence ID" value="NZ_JBBMFM010000166.1"/>
</dbReference>
<dbReference type="PANTHER" id="PTHR21180">
    <property type="entry name" value="ENDONUCLEASE/EXONUCLEASE/PHOSPHATASE FAMILY DOMAIN-CONTAINING PROTEIN 1"/>
    <property type="match status" value="1"/>
</dbReference>
<keyword evidence="2" id="KW-0732">Signal</keyword>
<dbReference type="Proteomes" id="UP001454086">
    <property type="component" value="Unassembled WGS sequence"/>
</dbReference>
<feature type="signal peptide" evidence="2">
    <location>
        <begin position="1"/>
        <end position="26"/>
    </location>
</feature>
<dbReference type="EMBL" id="JBBMFM010000166">
    <property type="protein sequence ID" value="MEQ2428296.1"/>
    <property type="molecule type" value="Genomic_DNA"/>
</dbReference>
<feature type="compositionally biased region" description="Low complexity" evidence="1">
    <location>
        <begin position="61"/>
        <end position="85"/>
    </location>
</feature>
<sequence>MRLISLKTLKVPAIVICMLAAGICYSCGGQPDCAVDSGNEGIVMDLGDSGQPDSEEHGSGKPDSGQSGSGQPDSGQSGSGKPDSGQIDSGQPDSTQPSAAMVYVHVCGEVGQPGVYGLPEGSRVYEAVEAAGGIMDGGAADYLNLAETLRDGMKLEVPSESQVKEWEAQGIKPAADPEAKTRSMVNLNTATREELMSLRGIGESRAEDIIRYRETYGGFQSIEDIMNVSGIKDAAFEKIKDSITV</sequence>
<dbReference type="Pfam" id="PF12836">
    <property type="entry name" value="HHH_3"/>
    <property type="match status" value="1"/>
</dbReference>
<dbReference type="InterPro" id="IPR019554">
    <property type="entry name" value="Soluble_ligand-bd"/>
</dbReference>
<dbReference type="PANTHER" id="PTHR21180:SF32">
    <property type="entry name" value="ENDONUCLEASE_EXONUCLEASE_PHOSPHATASE FAMILY DOMAIN-CONTAINING PROTEIN 1"/>
    <property type="match status" value="1"/>
</dbReference>
<name>A0ABV1DER6_9FIRM</name>
<evidence type="ECO:0000259" key="3">
    <source>
        <dbReference type="SMART" id="SM00278"/>
    </source>
</evidence>
<accession>A0ABV1DER6</accession>
<dbReference type="InterPro" id="IPR004509">
    <property type="entry name" value="Competence_ComEA_HhH"/>
</dbReference>
<comment type="caution">
    <text evidence="4">The sequence shown here is derived from an EMBL/GenBank/DDBJ whole genome shotgun (WGS) entry which is preliminary data.</text>
</comment>
<proteinExistence type="predicted"/>
<dbReference type="Pfam" id="PF10531">
    <property type="entry name" value="SLBB"/>
    <property type="match status" value="1"/>
</dbReference>
<dbReference type="InterPro" id="IPR051675">
    <property type="entry name" value="Endo/Exo/Phosphatase_dom_1"/>
</dbReference>
<organism evidence="4 5">
    <name type="scientific">Enterocloster hominis</name>
    <name type="common">ex Hitch et al. 2024</name>
    <dbReference type="NCBI Taxonomy" id="1917870"/>
    <lineage>
        <taxon>Bacteria</taxon>
        <taxon>Bacillati</taxon>
        <taxon>Bacillota</taxon>
        <taxon>Clostridia</taxon>
        <taxon>Lachnospirales</taxon>
        <taxon>Lachnospiraceae</taxon>
        <taxon>Enterocloster</taxon>
    </lineage>
</organism>
<evidence type="ECO:0000313" key="4">
    <source>
        <dbReference type="EMBL" id="MEQ2428296.1"/>
    </source>
</evidence>
<dbReference type="SUPFAM" id="SSF47781">
    <property type="entry name" value="RuvA domain 2-like"/>
    <property type="match status" value="1"/>
</dbReference>
<reference evidence="4 5" key="1">
    <citation type="submission" date="2024-03" db="EMBL/GenBank/DDBJ databases">
        <title>Human intestinal bacterial collection.</title>
        <authorList>
            <person name="Pauvert C."/>
            <person name="Hitch T.C.A."/>
            <person name="Clavel T."/>
        </authorList>
    </citation>
    <scope>NUCLEOTIDE SEQUENCE [LARGE SCALE GENOMIC DNA]</scope>
    <source>
        <strain evidence="4 5">CLA-SR-H021</strain>
    </source>
</reference>
<feature type="compositionally biased region" description="Polar residues" evidence="1">
    <location>
        <begin position="86"/>
        <end position="96"/>
    </location>
</feature>
<protein>
    <submittedName>
        <fullName evidence="4">Helix-hairpin-helix domain-containing protein</fullName>
    </submittedName>
</protein>
<evidence type="ECO:0000256" key="1">
    <source>
        <dbReference type="SAM" id="MobiDB-lite"/>
    </source>
</evidence>
<feature type="chain" id="PRO_5046202274" evidence="2">
    <location>
        <begin position="27"/>
        <end position="245"/>
    </location>
</feature>
<feature type="region of interest" description="Disordered" evidence="1">
    <location>
        <begin position="43"/>
        <end position="96"/>
    </location>
</feature>
<gene>
    <name evidence="4" type="ORF">WMQ36_25390</name>
</gene>
<keyword evidence="5" id="KW-1185">Reference proteome</keyword>
<feature type="domain" description="Helix-hairpin-helix DNA-binding motif class 1" evidence="3">
    <location>
        <begin position="193"/>
        <end position="212"/>
    </location>
</feature>
<evidence type="ECO:0000313" key="5">
    <source>
        <dbReference type="Proteomes" id="UP001454086"/>
    </source>
</evidence>
<dbReference type="InterPro" id="IPR003583">
    <property type="entry name" value="Hlx-hairpin-Hlx_DNA-bd_motif"/>
</dbReference>
<dbReference type="InterPro" id="IPR010994">
    <property type="entry name" value="RuvA_2-like"/>
</dbReference>
<feature type="domain" description="Helix-hairpin-helix DNA-binding motif class 1" evidence="3">
    <location>
        <begin position="223"/>
        <end position="242"/>
    </location>
</feature>
<evidence type="ECO:0000256" key="2">
    <source>
        <dbReference type="SAM" id="SignalP"/>
    </source>
</evidence>
<dbReference type="SMART" id="SM00278">
    <property type="entry name" value="HhH1"/>
    <property type="match status" value="2"/>
</dbReference>
<dbReference type="NCBIfam" id="TIGR00426">
    <property type="entry name" value="competence protein ComEA helix-hairpin-helix repeat region"/>
    <property type="match status" value="1"/>
</dbReference>